<organism evidence="1 2">
    <name type="scientific">Linum trigynum</name>
    <dbReference type="NCBI Taxonomy" id="586398"/>
    <lineage>
        <taxon>Eukaryota</taxon>
        <taxon>Viridiplantae</taxon>
        <taxon>Streptophyta</taxon>
        <taxon>Embryophyta</taxon>
        <taxon>Tracheophyta</taxon>
        <taxon>Spermatophyta</taxon>
        <taxon>Magnoliopsida</taxon>
        <taxon>eudicotyledons</taxon>
        <taxon>Gunneridae</taxon>
        <taxon>Pentapetalae</taxon>
        <taxon>rosids</taxon>
        <taxon>fabids</taxon>
        <taxon>Malpighiales</taxon>
        <taxon>Linaceae</taxon>
        <taxon>Linum</taxon>
    </lineage>
</organism>
<keyword evidence="2" id="KW-1185">Reference proteome</keyword>
<protein>
    <submittedName>
        <fullName evidence="1">Uncharacterized protein</fullName>
    </submittedName>
</protein>
<reference evidence="1 2" key="1">
    <citation type="submission" date="2024-04" db="EMBL/GenBank/DDBJ databases">
        <authorList>
            <person name="Fracassetti M."/>
        </authorList>
    </citation>
    <scope>NUCLEOTIDE SEQUENCE [LARGE SCALE GENOMIC DNA]</scope>
</reference>
<name>A0AAV2E542_9ROSI</name>
<evidence type="ECO:0000313" key="1">
    <source>
        <dbReference type="EMBL" id="CAL1380981.1"/>
    </source>
</evidence>
<dbReference type="EMBL" id="OZ034817">
    <property type="protein sequence ID" value="CAL1380981.1"/>
    <property type="molecule type" value="Genomic_DNA"/>
</dbReference>
<dbReference type="Proteomes" id="UP001497516">
    <property type="component" value="Chromosome 4"/>
</dbReference>
<gene>
    <name evidence="1" type="ORF">LTRI10_LOCUS22393</name>
</gene>
<proteinExistence type="predicted"/>
<sequence length="93" mass="10238">MGKTKTVKEENGERTRIANVDNLGLFTAVNKCGESPAVHVSDPCRDAPFTVNVRCGEAQILVFLLDRSDASQLATPAIQTLPHLREKRALHRI</sequence>
<evidence type="ECO:0000313" key="2">
    <source>
        <dbReference type="Proteomes" id="UP001497516"/>
    </source>
</evidence>
<accession>A0AAV2E542</accession>
<dbReference type="AlphaFoldDB" id="A0AAV2E542"/>